<dbReference type="EMBL" id="JACSEA010000001">
    <property type="protein sequence ID" value="KAF7412391.1"/>
    <property type="molecule type" value="Genomic_DNA"/>
</dbReference>
<feature type="transmembrane region" description="Helical" evidence="1">
    <location>
        <begin position="141"/>
        <end position="164"/>
    </location>
</feature>
<name>A0A834KUR3_VESVU</name>
<dbReference type="Proteomes" id="UP000614350">
    <property type="component" value="Unassembled WGS sequence"/>
</dbReference>
<keyword evidence="1" id="KW-1133">Transmembrane helix</keyword>
<evidence type="ECO:0000313" key="3">
    <source>
        <dbReference type="Proteomes" id="UP000614350"/>
    </source>
</evidence>
<sequence>MKSVLRMLQQHTVNSPVHIFLWEVGMANRNFIKSGRALISLKLVSEQKKIKVQKATAMVYGGTLGRLRWRTTLFSKASVYDLHHQPRPAIPVRAVLRGTAELPCDIRPPRHNDSTVSGHDSAILVVWYKNDMTPIYRCRSLLVTFAGTFHCFKIGALVVLSLIFDIRLVRDRHKWLQDVSRTVRKMSRRFVVNSSRGQGCLDSGTGACRALASS</sequence>
<protein>
    <submittedName>
        <fullName evidence="2">Uncharacterized protein</fullName>
    </submittedName>
</protein>
<keyword evidence="1" id="KW-0472">Membrane</keyword>
<proteinExistence type="predicted"/>
<keyword evidence="3" id="KW-1185">Reference proteome</keyword>
<accession>A0A834KUR3</accession>
<organism evidence="2 3">
    <name type="scientific">Vespula vulgaris</name>
    <name type="common">Yellow jacket</name>
    <name type="synonym">Wasp</name>
    <dbReference type="NCBI Taxonomy" id="7454"/>
    <lineage>
        <taxon>Eukaryota</taxon>
        <taxon>Metazoa</taxon>
        <taxon>Ecdysozoa</taxon>
        <taxon>Arthropoda</taxon>
        <taxon>Hexapoda</taxon>
        <taxon>Insecta</taxon>
        <taxon>Pterygota</taxon>
        <taxon>Neoptera</taxon>
        <taxon>Endopterygota</taxon>
        <taxon>Hymenoptera</taxon>
        <taxon>Apocrita</taxon>
        <taxon>Aculeata</taxon>
        <taxon>Vespoidea</taxon>
        <taxon>Vespidae</taxon>
        <taxon>Vespinae</taxon>
        <taxon>Vespula</taxon>
    </lineage>
</organism>
<dbReference type="AlphaFoldDB" id="A0A834KUR3"/>
<reference evidence="2" key="1">
    <citation type="journal article" date="2020" name="G3 (Bethesda)">
        <title>High-Quality Assemblies for Three Invasive Social Wasps from the &lt;i&gt;Vespula&lt;/i&gt; Genus.</title>
        <authorList>
            <person name="Harrop T.W.R."/>
            <person name="Guhlin J."/>
            <person name="McLaughlin G.M."/>
            <person name="Permina E."/>
            <person name="Stockwell P."/>
            <person name="Gilligan J."/>
            <person name="Le Lec M.F."/>
            <person name="Gruber M.A.M."/>
            <person name="Quinn O."/>
            <person name="Lovegrove M."/>
            <person name="Duncan E.J."/>
            <person name="Remnant E.J."/>
            <person name="Van Eeckhoven J."/>
            <person name="Graham B."/>
            <person name="Knapp R.A."/>
            <person name="Langford K.W."/>
            <person name="Kronenberg Z."/>
            <person name="Press M.O."/>
            <person name="Eacker S.M."/>
            <person name="Wilson-Rankin E.E."/>
            <person name="Purcell J."/>
            <person name="Lester P.J."/>
            <person name="Dearden P.K."/>
        </authorList>
    </citation>
    <scope>NUCLEOTIDE SEQUENCE</scope>
    <source>
        <strain evidence="2">Marl-1</strain>
    </source>
</reference>
<gene>
    <name evidence="2" type="ORF">HZH66_001287</name>
</gene>
<comment type="caution">
    <text evidence="2">The sequence shown here is derived from an EMBL/GenBank/DDBJ whole genome shotgun (WGS) entry which is preliminary data.</text>
</comment>
<evidence type="ECO:0000313" key="2">
    <source>
        <dbReference type="EMBL" id="KAF7412391.1"/>
    </source>
</evidence>
<evidence type="ECO:0000256" key="1">
    <source>
        <dbReference type="SAM" id="Phobius"/>
    </source>
</evidence>
<keyword evidence="1" id="KW-0812">Transmembrane</keyword>